<feature type="chain" id="PRO_5014813962" description="Outer membrane protein beta-barrel domain" evidence="1">
    <location>
        <begin position="18"/>
        <end position="229"/>
    </location>
</feature>
<evidence type="ECO:0000256" key="1">
    <source>
        <dbReference type="SAM" id="SignalP"/>
    </source>
</evidence>
<accession>A0A2N3IC00</accession>
<feature type="signal peptide" evidence="1">
    <location>
        <begin position="1"/>
        <end position="17"/>
    </location>
</feature>
<evidence type="ECO:0008006" key="4">
    <source>
        <dbReference type="Google" id="ProtNLM"/>
    </source>
</evidence>
<keyword evidence="3" id="KW-1185">Reference proteome</keyword>
<dbReference type="RefSeq" id="WP_101359157.1">
    <property type="nucleotide sequence ID" value="NZ_NKXO01000029.1"/>
</dbReference>
<organism evidence="2 3">
    <name type="scientific">Raineya orbicola</name>
    <dbReference type="NCBI Taxonomy" id="2016530"/>
    <lineage>
        <taxon>Bacteria</taxon>
        <taxon>Pseudomonadati</taxon>
        <taxon>Bacteroidota</taxon>
        <taxon>Cytophagia</taxon>
        <taxon>Cytophagales</taxon>
        <taxon>Raineyaceae</taxon>
        <taxon>Raineya</taxon>
    </lineage>
</organism>
<reference evidence="2 3" key="1">
    <citation type="submission" date="2017-06" db="EMBL/GenBank/DDBJ databases">
        <title>Raineya orbicola gen. nov., sp. nov. a slightly thermophilic bacterium of the phylum Bacteroidetes and the description of Raineyaceae fam. nov.</title>
        <authorList>
            <person name="Albuquerque L."/>
            <person name="Polonia A.R.M."/>
            <person name="Barroso C."/>
            <person name="Froufe H.J.C."/>
            <person name="Lage O."/>
            <person name="Lobo-Da-Cunha A."/>
            <person name="Egas C."/>
            <person name="Da Costa M.S."/>
        </authorList>
    </citation>
    <scope>NUCLEOTIDE SEQUENCE [LARGE SCALE GENOMIC DNA]</scope>
    <source>
        <strain evidence="2 3">SPSPC-11</strain>
    </source>
</reference>
<protein>
    <recommendedName>
        <fullName evidence="4">Outer membrane protein beta-barrel domain</fullName>
    </recommendedName>
</protein>
<comment type="caution">
    <text evidence="2">The sequence shown here is derived from an EMBL/GenBank/DDBJ whole genome shotgun (WGS) entry which is preliminary data.</text>
</comment>
<dbReference type="EMBL" id="NKXO01000029">
    <property type="protein sequence ID" value="PKQ67872.1"/>
    <property type="molecule type" value="Genomic_DNA"/>
</dbReference>
<gene>
    <name evidence="2" type="ORF">Rain11_1890</name>
</gene>
<name>A0A2N3IC00_9BACT</name>
<dbReference type="OrthoDB" id="921445at2"/>
<evidence type="ECO:0000313" key="2">
    <source>
        <dbReference type="EMBL" id="PKQ67872.1"/>
    </source>
</evidence>
<dbReference type="AlphaFoldDB" id="A0A2N3IC00"/>
<evidence type="ECO:0000313" key="3">
    <source>
        <dbReference type="Proteomes" id="UP000233387"/>
    </source>
</evidence>
<proteinExistence type="predicted"/>
<keyword evidence="1" id="KW-0732">Signal</keyword>
<sequence length="229" mass="27030">MKKIFFLFWILSHQLFAQKWFVNATMSWENIRRGKQTLIESKINIPNFIDTSFITKYNAGNGMGLQIQIEKTGKNLSFSTGVHFSPKREYSTERTFQIFFDDNRVLSKGEGIRKVTWQNEIEIPLKISYYFRFPKQSLMLIPSFSLLLGTTKNQVIHLIDSPYSFRSVWFNNTDFFIKRLTYQADLSLGYQINDKSTLTLGYFFQKDMISQDEPYLLRGIRFGIKQQLD</sequence>
<dbReference type="Proteomes" id="UP000233387">
    <property type="component" value="Unassembled WGS sequence"/>
</dbReference>